<accession>A0AAW0IMY5</accession>
<evidence type="ECO:0000313" key="1">
    <source>
        <dbReference type="EMBL" id="KAK7816050.1"/>
    </source>
</evidence>
<sequence>MDISKPLPATHGERDCEVWLRGRGKLNRDDQQYSEWLRAEPIHQSRKTVDVISGKMCNQPPW</sequence>
<dbReference type="Proteomes" id="UP000237347">
    <property type="component" value="Unassembled WGS sequence"/>
</dbReference>
<protein>
    <submittedName>
        <fullName evidence="1">Uncharacterized protein</fullName>
    </submittedName>
</protein>
<proteinExistence type="predicted"/>
<dbReference type="AlphaFoldDB" id="A0AAW0IMY5"/>
<reference evidence="1 2" key="1">
    <citation type="journal article" date="2018" name="Sci. Data">
        <title>The draft genome sequence of cork oak.</title>
        <authorList>
            <person name="Ramos A.M."/>
            <person name="Usie A."/>
            <person name="Barbosa P."/>
            <person name="Barros P.M."/>
            <person name="Capote T."/>
            <person name="Chaves I."/>
            <person name="Simoes F."/>
            <person name="Abreu I."/>
            <person name="Carrasquinho I."/>
            <person name="Faro C."/>
            <person name="Guimaraes J.B."/>
            <person name="Mendonca D."/>
            <person name="Nobrega F."/>
            <person name="Rodrigues L."/>
            <person name="Saibo N.J.M."/>
            <person name="Varela M.C."/>
            <person name="Egas C."/>
            <person name="Matos J."/>
            <person name="Miguel C.M."/>
            <person name="Oliveira M.M."/>
            <person name="Ricardo C.P."/>
            <person name="Goncalves S."/>
        </authorList>
    </citation>
    <scope>NUCLEOTIDE SEQUENCE [LARGE SCALE GENOMIC DNA]</scope>
    <source>
        <strain evidence="2">cv. HL8</strain>
    </source>
</reference>
<gene>
    <name evidence="1" type="ORF">CFP56_000802</name>
</gene>
<name>A0AAW0IMY5_QUESU</name>
<evidence type="ECO:0000313" key="2">
    <source>
        <dbReference type="Proteomes" id="UP000237347"/>
    </source>
</evidence>
<comment type="caution">
    <text evidence="1">The sequence shown here is derived from an EMBL/GenBank/DDBJ whole genome shotgun (WGS) entry which is preliminary data.</text>
</comment>
<organism evidence="1 2">
    <name type="scientific">Quercus suber</name>
    <name type="common">Cork oak</name>
    <dbReference type="NCBI Taxonomy" id="58331"/>
    <lineage>
        <taxon>Eukaryota</taxon>
        <taxon>Viridiplantae</taxon>
        <taxon>Streptophyta</taxon>
        <taxon>Embryophyta</taxon>
        <taxon>Tracheophyta</taxon>
        <taxon>Spermatophyta</taxon>
        <taxon>Magnoliopsida</taxon>
        <taxon>eudicotyledons</taxon>
        <taxon>Gunneridae</taxon>
        <taxon>Pentapetalae</taxon>
        <taxon>rosids</taxon>
        <taxon>fabids</taxon>
        <taxon>Fagales</taxon>
        <taxon>Fagaceae</taxon>
        <taxon>Quercus</taxon>
    </lineage>
</organism>
<keyword evidence="2" id="KW-1185">Reference proteome</keyword>
<dbReference type="EMBL" id="PKMF04000963">
    <property type="protein sequence ID" value="KAK7816050.1"/>
    <property type="molecule type" value="Genomic_DNA"/>
</dbReference>